<dbReference type="CDD" id="cd00761">
    <property type="entry name" value="Glyco_tranf_GTA_type"/>
    <property type="match status" value="1"/>
</dbReference>
<evidence type="ECO:0000259" key="1">
    <source>
        <dbReference type="Pfam" id="PF00535"/>
    </source>
</evidence>
<reference evidence="3" key="1">
    <citation type="submission" date="2023-07" db="EMBL/GenBank/DDBJ databases">
        <title>Novel species in the genus Lipingzhangella isolated from Sambhar Salt Lake.</title>
        <authorList>
            <person name="Jiya N."/>
            <person name="Kajale S."/>
            <person name="Sharma A."/>
        </authorList>
    </citation>
    <scope>NUCLEOTIDE SEQUENCE [LARGE SCALE GENOMIC DNA]</scope>
    <source>
        <strain evidence="3">LS1_29</strain>
    </source>
</reference>
<name>A0ABU2H0Z1_9ACTN</name>
<gene>
    <name evidence="2" type="ORF">RIF23_01570</name>
</gene>
<proteinExistence type="predicted"/>
<dbReference type="Gene3D" id="3.90.550.10">
    <property type="entry name" value="Spore Coat Polysaccharide Biosynthesis Protein SpsA, Chain A"/>
    <property type="match status" value="1"/>
</dbReference>
<dbReference type="PANTHER" id="PTHR43685:SF3">
    <property type="entry name" value="SLR2126 PROTEIN"/>
    <property type="match status" value="1"/>
</dbReference>
<dbReference type="GO" id="GO:0016757">
    <property type="term" value="F:glycosyltransferase activity"/>
    <property type="evidence" value="ECO:0007669"/>
    <property type="project" value="UniProtKB-KW"/>
</dbReference>
<dbReference type="EC" id="2.4.-.-" evidence="2"/>
<feature type="domain" description="Glycosyltransferase 2-like" evidence="1">
    <location>
        <begin position="2"/>
        <end position="127"/>
    </location>
</feature>
<dbReference type="EMBL" id="JAVLVT010000001">
    <property type="protein sequence ID" value="MDS1268977.1"/>
    <property type="molecule type" value="Genomic_DNA"/>
</dbReference>
<keyword evidence="3" id="KW-1185">Reference proteome</keyword>
<protein>
    <submittedName>
        <fullName evidence="2">Glycosyltransferase family A protein</fullName>
        <ecNumber evidence="2">2.4.-.-</ecNumber>
    </submittedName>
</protein>
<dbReference type="PANTHER" id="PTHR43685">
    <property type="entry name" value="GLYCOSYLTRANSFERASE"/>
    <property type="match status" value="1"/>
</dbReference>
<organism evidence="2 3">
    <name type="scientific">Lipingzhangella rawalii</name>
    <dbReference type="NCBI Taxonomy" id="2055835"/>
    <lineage>
        <taxon>Bacteria</taxon>
        <taxon>Bacillati</taxon>
        <taxon>Actinomycetota</taxon>
        <taxon>Actinomycetes</taxon>
        <taxon>Streptosporangiales</taxon>
        <taxon>Nocardiopsidaceae</taxon>
        <taxon>Lipingzhangella</taxon>
    </lineage>
</organism>
<evidence type="ECO:0000313" key="3">
    <source>
        <dbReference type="Proteomes" id="UP001250214"/>
    </source>
</evidence>
<dbReference type="SUPFAM" id="SSF53448">
    <property type="entry name" value="Nucleotide-diphospho-sugar transferases"/>
    <property type="match status" value="1"/>
</dbReference>
<comment type="caution">
    <text evidence="2">The sequence shown here is derived from an EMBL/GenBank/DDBJ whole genome shotgun (WGS) entry which is preliminary data.</text>
</comment>
<keyword evidence="2" id="KW-0808">Transferase</keyword>
<sequence length="476" mass="52097">MSVVIPAYGGQSGVDRTLAALAAQSYPGHLLEVVVVDDNTAPPLQLPEVRPSNCRLVRAPDNGWGTGHARAYGAHLATGEILCWLDSDLVPTVHHIEAHARWHHAHPEVVTLGIAYTQDPERAVAHPHVQDLVASTNGLCRIGHLGFQAYVGAASAVPRWLYEETGGLDPTLGPGQDLEFGYRLWQAGAVLVPERRAVAHYTDAAPQATLSRTRAPTRRLRTGRLAEVMPQPRSDRTPTAAQRATVPLVRVSVQALGYSVAQVRATVDSLLSEPGADLSVALVAPWSRLDTVADRAAQHSRELGREDLLELQLVQANYLGDSRVVFTESPPRTGFPSPYLLEIPTGVRLRPATVRWLIARSDRAQAGLLELSTAGEGKPARLWRCRSVTRALRVRECGESWAQAVARVHGRYRIRVEQEELEGPDGGGAPTPAAFVGLPELCSLAPPKPRWWAWLRRVRGWLRHCRFTPGRRSTAR</sequence>
<dbReference type="InterPro" id="IPR001173">
    <property type="entry name" value="Glyco_trans_2-like"/>
</dbReference>
<dbReference type="InterPro" id="IPR029044">
    <property type="entry name" value="Nucleotide-diphossugar_trans"/>
</dbReference>
<dbReference type="InterPro" id="IPR050834">
    <property type="entry name" value="Glycosyltransf_2"/>
</dbReference>
<dbReference type="Proteomes" id="UP001250214">
    <property type="component" value="Unassembled WGS sequence"/>
</dbReference>
<dbReference type="Pfam" id="PF00535">
    <property type="entry name" value="Glycos_transf_2"/>
    <property type="match status" value="1"/>
</dbReference>
<evidence type="ECO:0000313" key="2">
    <source>
        <dbReference type="EMBL" id="MDS1268977.1"/>
    </source>
</evidence>
<keyword evidence="2" id="KW-0328">Glycosyltransferase</keyword>
<accession>A0ABU2H0Z1</accession>